<name>A0ACB7YDS7_9ERIC</name>
<organism evidence="1 2">
    <name type="scientific">Vaccinium darrowii</name>
    <dbReference type="NCBI Taxonomy" id="229202"/>
    <lineage>
        <taxon>Eukaryota</taxon>
        <taxon>Viridiplantae</taxon>
        <taxon>Streptophyta</taxon>
        <taxon>Embryophyta</taxon>
        <taxon>Tracheophyta</taxon>
        <taxon>Spermatophyta</taxon>
        <taxon>Magnoliopsida</taxon>
        <taxon>eudicotyledons</taxon>
        <taxon>Gunneridae</taxon>
        <taxon>Pentapetalae</taxon>
        <taxon>asterids</taxon>
        <taxon>Ericales</taxon>
        <taxon>Ericaceae</taxon>
        <taxon>Vaccinioideae</taxon>
        <taxon>Vaccinieae</taxon>
        <taxon>Vaccinium</taxon>
    </lineage>
</organism>
<sequence length="313" mass="34190">MVNASGIWASLRESALLQRAEDFHSPSPSAALNYSLQLGNQCGAAHSKLFCTSTAEGYGFKTDLLIGDVVRDEIFAEAGENIEGSLVCLAVRRGGETLTLLPGTIIRSDGIVATSASRLYFFKSKELKTTLLQKKIEQNQIRRDVRLGTYRVDRTSSQIDVKVLDRKATYEGVLLDADICSNVAFIKIMSPEQQEVARFGKLNSQRVLTSVAVGCTAESHCGLPYANSRYCMSPICSVANEIENGQSDARTSRQVINAKVDEMVSVVGGPLVDTYLGVVGVIHYQDGCQIKATPIDDVFKCLERFEKQQETSS</sequence>
<protein>
    <submittedName>
        <fullName evidence="1">Uncharacterized protein</fullName>
    </submittedName>
</protein>
<keyword evidence="2" id="KW-1185">Reference proteome</keyword>
<reference evidence="1 2" key="1">
    <citation type="journal article" date="2021" name="Hortic Res">
        <title>High-quality reference genome and annotation aids understanding of berry development for evergreen blueberry (Vaccinium darrowii).</title>
        <authorList>
            <person name="Yu J."/>
            <person name="Hulse-Kemp A.M."/>
            <person name="Babiker E."/>
            <person name="Staton M."/>
        </authorList>
    </citation>
    <scope>NUCLEOTIDE SEQUENCE [LARGE SCALE GENOMIC DNA]</scope>
    <source>
        <strain evidence="2">cv. NJ 8807/NJ 8810</strain>
        <tissue evidence="1">Young leaf</tissue>
    </source>
</reference>
<accession>A0ACB7YDS7</accession>
<evidence type="ECO:0000313" key="1">
    <source>
        <dbReference type="EMBL" id="KAH7851284.1"/>
    </source>
</evidence>
<gene>
    <name evidence="1" type="ORF">Vadar_009434</name>
</gene>
<evidence type="ECO:0000313" key="2">
    <source>
        <dbReference type="Proteomes" id="UP000828048"/>
    </source>
</evidence>
<dbReference type="Proteomes" id="UP000828048">
    <property type="component" value="Chromosome 8"/>
</dbReference>
<proteinExistence type="predicted"/>
<dbReference type="EMBL" id="CM037158">
    <property type="protein sequence ID" value="KAH7851284.1"/>
    <property type="molecule type" value="Genomic_DNA"/>
</dbReference>
<comment type="caution">
    <text evidence="1">The sequence shown here is derived from an EMBL/GenBank/DDBJ whole genome shotgun (WGS) entry which is preliminary data.</text>
</comment>